<sequence length="93" mass="10120">MFKKLVVGALATGIMLSGAGGAMAATPNTESPKPEKVTMAAPDKKGINFRGYPTRKSLPNIVENGVFGMTWYLKNAWQEDDGTWTGYYEGWSN</sequence>
<evidence type="ECO:0000313" key="4">
    <source>
        <dbReference type="Proteomes" id="UP000194945"/>
    </source>
</evidence>
<dbReference type="RefSeq" id="WP_000473823.1">
    <property type="nucleotide sequence ID" value="NZ_NFDE01000063.1"/>
</dbReference>
<reference evidence="3 4" key="1">
    <citation type="submission" date="2016-10" db="EMBL/GenBank/DDBJ databases">
        <title>Comparative genomics of Bacillus thuringiensis reveals a path to pathogens against multiple invertebrate hosts.</title>
        <authorList>
            <person name="Zheng J."/>
            <person name="Gao Q."/>
            <person name="Liu H."/>
            <person name="Peng D."/>
            <person name="Ruan L."/>
            <person name="Sun M."/>
        </authorList>
    </citation>
    <scope>NUCLEOTIDE SEQUENCE [LARGE SCALE GENOMIC DNA]</scope>
    <source>
        <strain evidence="3">BGSC 4BK1</strain>
    </source>
</reference>
<feature type="chain" id="PRO_5011253796" evidence="1">
    <location>
        <begin position="25"/>
        <end position="93"/>
    </location>
</feature>
<name>A0A242YZ05_9BACI</name>
<evidence type="ECO:0000259" key="2">
    <source>
        <dbReference type="Pfam" id="PF12197"/>
    </source>
</evidence>
<comment type="caution">
    <text evidence="3">The sequence shown here is derived from an EMBL/GenBank/DDBJ whole genome shotgun (WGS) entry which is preliminary data.</text>
</comment>
<accession>A0A242YZ05</accession>
<keyword evidence="1" id="KW-0732">Signal</keyword>
<feature type="signal peptide" evidence="1">
    <location>
        <begin position="1"/>
        <end position="24"/>
    </location>
</feature>
<dbReference type="EMBL" id="NFDE01000063">
    <property type="protein sequence ID" value="OTX84938.1"/>
    <property type="molecule type" value="Genomic_DNA"/>
</dbReference>
<proteinExistence type="predicted"/>
<evidence type="ECO:0000313" key="3">
    <source>
        <dbReference type="EMBL" id="OTX84938.1"/>
    </source>
</evidence>
<evidence type="ECO:0000256" key="1">
    <source>
        <dbReference type="SAM" id="SignalP"/>
    </source>
</evidence>
<gene>
    <name evidence="3" type="ORF">BK730_24515</name>
</gene>
<dbReference type="Pfam" id="PF12197">
    <property type="entry name" value="lci"/>
    <property type="match status" value="1"/>
</dbReference>
<protein>
    <submittedName>
        <fullName evidence="3">Lysine 2,3-aminomutase</fullName>
    </submittedName>
</protein>
<feature type="domain" description="LCI fold" evidence="2">
    <location>
        <begin position="67"/>
        <end position="90"/>
    </location>
</feature>
<organism evidence="3 4">
    <name type="scientific">Bacillus wiedmannii</name>
    <dbReference type="NCBI Taxonomy" id="1890302"/>
    <lineage>
        <taxon>Bacteria</taxon>
        <taxon>Bacillati</taxon>
        <taxon>Bacillota</taxon>
        <taxon>Bacilli</taxon>
        <taxon>Bacillales</taxon>
        <taxon>Bacillaceae</taxon>
        <taxon>Bacillus</taxon>
        <taxon>Bacillus cereus group</taxon>
    </lineage>
</organism>
<dbReference type="InterPro" id="IPR020976">
    <property type="entry name" value="Antimicrobial_lci"/>
</dbReference>
<dbReference type="Proteomes" id="UP000194945">
    <property type="component" value="Unassembled WGS sequence"/>
</dbReference>
<dbReference type="AlphaFoldDB" id="A0A242YZ05"/>